<dbReference type="InterPro" id="IPR058353">
    <property type="entry name" value="DUF8040"/>
</dbReference>
<evidence type="ECO:0000259" key="8">
    <source>
        <dbReference type="Pfam" id="PF13359"/>
    </source>
</evidence>
<evidence type="ECO:0000256" key="2">
    <source>
        <dbReference type="ARBA" id="ARBA00004123"/>
    </source>
</evidence>
<feature type="domain" description="DUF8040" evidence="9">
    <location>
        <begin position="58"/>
        <end position="146"/>
    </location>
</feature>
<evidence type="ECO:0000256" key="4">
    <source>
        <dbReference type="ARBA" id="ARBA00022722"/>
    </source>
</evidence>
<comment type="cofactor">
    <cofactor evidence="1">
        <name>a divalent metal cation</name>
        <dbReference type="ChEBI" id="CHEBI:60240"/>
    </cofactor>
</comment>
<keyword evidence="5" id="KW-0479">Metal-binding</keyword>
<dbReference type="KEGG" id="hazt:108672019"/>
<name>A0A8B7NPT3_HYAAZ</name>
<evidence type="ECO:0000313" key="10">
    <source>
        <dbReference type="Proteomes" id="UP000694843"/>
    </source>
</evidence>
<dbReference type="GO" id="GO:0046872">
    <property type="term" value="F:metal ion binding"/>
    <property type="evidence" value="ECO:0007669"/>
    <property type="project" value="UniProtKB-KW"/>
</dbReference>
<comment type="subcellular location">
    <subcellularLocation>
        <location evidence="2">Nucleus</location>
    </subcellularLocation>
</comment>
<dbReference type="GeneID" id="108672019"/>
<dbReference type="PANTHER" id="PTHR22930">
    <property type="match status" value="1"/>
</dbReference>
<evidence type="ECO:0000256" key="6">
    <source>
        <dbReference type="ARBA" id="ARBA00022801"/>
    </source>
</evidence>
<dbReference type="Pfam" id="PF26138">
    <property type="entry name" value="DUF8040"/>
    <property type="match status" value="1"/>
</dbReference>
<dbReference type="GO" id="GO:0004518">
    <property type="term" value="F:nuclease activity"/>
    <property type="evidence" value="ECO:0007669"/>
    <property type="project" value="UniProtKB-KW"/>
</dbReference>
<reference evidence="11" key="1">
    <citation type="submission" date="2025-08" db="UniProtKB">
        <authorList>
            <consortium name="RefSeq"/>
        </authorList>
    </citation>
    <scope>IDENTIFICATION</scope>
    <source>
        <tissue evidence="11">Whole organism</tissue>
    </source>
</reference>
<evidence type="ECO:0000259" key="9">
    <source>
        <dbReference type="Pfam" id="PF26138"/>
    </source>
</evidence>
<organism evidence="10 11">
    <name type="scientific">Hyalella azteca</name>
    <name type="common">Amphipod</name>
    <dbReference type="NCBI Taxonomy" id="294128"/>
    <lineage>
        <taxon>Eukaryota</taxon>
        <taxon>Metazoa</taxon>
        <taxon>Ecdysozoa</taxon>
        <taxon>Arthropoda</taxon>
        <taxon>Crustacea</taxon>
        <taxon>Multicrustacea</taxon>
        <taxon>Malacostraca</taxon>
        <taxon>Eumalacostraca</taxon>
        <taxon>Peracarida</taxon>
        <taxon>Amphipoda</taxon>
        <taxon>Senticaudata</taxon>
        <taxon>Talitrida</taxon>
        <taxon>Talitroidea</taxon>
        <taxon>Hyalellidae</taxon>
        <taxon>Hyalella</taxon>
    </lineage>
</organism>
<sequence>MERKRNNEFEEAFEEAVGGIVEALADEVKDFVDRRRRVWVRDWIGRRDNFGASSSLFRELSAEDPMAYKRHLRMSTDQFNELLSIIQPQITKKDTAMRNAITPKEKLEVTLRYLATGDSFQSLELLFRISATTISRFIPEVLQSIISGLQQYLQVPQNMAEWKEIQRNFEIKWNFPHCCGALDGKHVAIKRPPGSCAEFYNYKGGYSIILLALADADCKFIYVDVGTNGRANDGSVFTLSTLKSALDNNSLNLPPDYIIVADDAFPLSNNLMKPFSRKNLSLEERIFNYRLSRARRVVENAFGILAARFRIFRKEIEVEVSTVDLIVQAACTIHNWLRTVSPATYFEKGWADFEDTETGVLHQGLWRTAAIELPSLKSTRAANPHSKKASERRNELAAYFNNEGKVPWQMKAIGM</sequence>
<proteinExistence type="inferred from homology"/>
<protein>
    <submittedName>
        <fullName evidence="11">Uncharacterized protein LOC108672019</fullName>
    </submittedName>
</protein>
<feature type="domain" description="DDE Tnp4" evidence="8">
    <location>
        <begin position="182"/>
        <end position="335"/>
    </location>
</feature>
<accession>A0A8B7NPT3</accession>
<keyword evidence="7" id="KW-0539">Nucleus</keyword>
<dbReference type="GO" id="GO:0005634">
    <property type="term" value="C:nucleus"/>
    <property type="evidence" value="ECO:0007669"/>
    <property type="project" value="UniProtKB-SubCell"/>
</dbReference>
<dbReference type="OMA" id="TEYNMKP"/>
<dbReference type="PANTHER" id="PTHR22930:SF269">
    <property type="entry name" value="NUCLEASE HARBI1-LIKE PROTEIN"/>
    <property type="match status" value="1"/>
</dbReference>
<dbReference type="InterPro" id="IPR027806">
    <property type="entry name" value="HARBI1_dom"/>
</dbReference>
<dbReference type="OrthoDB" id="5971912at2759"/>
<dbReference type="Proteomes" id="UP000694843">
    <property type="component" value="Unplaced"/>
</dbReference>
<keyword evidence="6" id="KW-0378">Hydrolase</keyword>
<dbReference type="Pfam" id="PF13359">
    <property type="entry name" value="DDE_Tnp_4"/>
    <property type="match status" value="1"/>
</dbReference>
<dbReference type="RefSeq" id="XP_018015121.1">
    <property type="nucleotide sequence ID" value="XM_018159632.2"/>
</dbReference>
<keyword evidence="4" id="KW-0540">Nuclease</keyword>
<comment type="similarity">
    <text evidence="3">Belongs to the HARBI1 family.</text>
</comment>
<evidence type="ECO:0000256" key="3">
    <source>
        <dbReference type="ARBA" id="ARBA00006958"/>
    </source>
</evidence>
<evidence type="ECO:0000256" key="7">
    <source>
        <dbReference type="ARBA" id="ARBA00023242"/>
    </source>
</evidence>
<evidence type="ECO:0000256" key="5">
    <source>
        <dbReference type="ARBA" id="ARBA00022723"/>
    </source>
</evidence>
<gene>
    <name evidence="11" type="primary">LOC108672019</name>
</gene>
<dbReference type="GO" id="GO:0016787">
    <property type="term" value="F:hydrolase activity"/>
    <property type="evidence" value="ECO:0007669"/>
    <property type="project" value="UniProtKB-KW"/>
</dbReference>
<keyword evidence="10" id="KW-1185">Reference proteome</keyword>
<dbReference type="InterPro" id="IPR045249">
    <property type="entry name" value="HARBI1-like"/>
</dbReference>
<dbReference type="AlphaFoldDB" id="A0A8B7NPT3"/>
<evidence type="ECO:0000313" key="11">
    <source>
        <dbReference type="RefSeq" id="XP_018015121.1"/>
    </source>
</evidence>
<evidence type="ECO:0000256" key="1">
    <source>
        <dbReference type="ARBA" id="ARBA00001968"/>
    </source>
</evidence>